<keyword evidence="3" id="KW-0813">Transport</keyword>
<evidence type="ECO:0000256" key="10">
    <source>
        <dbReference type="ARBA" id="ARBA00023237"/>
    </source>
</evidence>
<evidence type="ECO:0000313" key="14">
    <source>
        <dbReference type="Proteomes" id="UP000269271"/>
    </source>
</evidence>
<feature type="domain" description="Porin" evidence="12">
    <location>
        <begin position="11"/>
        <end position="336"/>
    </location>
</feature>
<evidence type="ECO:0000256" key="2">
    <source>
        <dbReference type="ARBA" id="ARBA00011233"/>
    </source>
</evidence>
<proteinExistence type="predicted"/>
<dbReference type="RefSeq" id="WP_124615931.1">
    <property type="nucleotide sequence ID" value="NZ_QTQX01000001.1"/>
</dbReference>
<dbReference type="GO" id="GO:0034220">
    <property type="term" value="P:monoatomic ion transmembrane transport"/>
    <property type="evidence" value="ECO:0007669"/>
    <property type="project" value="InterPro"/>
</dbReference>
<protein>
    <submittedName>
        <fullName evidence="13">Porin</fullName>
    </submittedName>
</protein>
<dbReference type="PANTHER" id="PTHR34501">
    <property type="entry name" value="PROTEIN YDDL-RELATED"/>
    <property type="match status" value="1"/>
</dbReference>
<dbReference type="EMBL" id="QTQX01000001">
    <property type="protein sequence ID" value="RQT37458.1"/>
    <property type="molecule type" value="Genomic_DNA"/>
</dbReference>
<dbReference type="InterPro" id="IPR033900">
    <property type="entry name" value="Gram_neg_porin_domain"/>
</dbReference>
<evidence type="ECO:0000259" key="12">
    <source>
        <dbReference type="Pfam" id="PF13609"/>
    </source>
</evidence>
<evidence type="ECO:0000256" key="5">
    <source>
        <dbReference type="ARBA" id="ARBA00022692"/>
    </source>
</evidence>
<keyword evidence="5" id="KW-0812">Transmembrane</keyword>
<evidence type="ECO:0000256" key="4">
    <source>
        <dbReference type="ARBA" id="ARBA00022452"/>
    </source>
</evidence>
<organism evidence="13 14">
    <name type="scientific">Burkholderia contaminans</name>
    <dbReference type="NCBI Taxonomy" id="488447"/>
    <lineage>
        <taxon>Bacteria</taxon>
        <taxon>Pseudomonadati</taxon>
        <taxon>Pseudomonadota</taxon>
        <taxon>Betaproteobacteria</taxon>
        <taxon>Burkholderiales</taxon>
        <taxon>Burkholderiaceae</taxon>
        <taxon>Burkholderia</taxon>
        <taxon>Burkholderia cepacia complex</taxon>
    </lineage>
</organism>
<dbReference type="PRINTS" id="PR00184">
    <property type="entry name" value="NEISSPPORIN"/>
</dbReference>
<dbReference type="GO" id="GO:0009279">
    <property type="term" value="C:cell outer membrane"/>
    <property type="evidence" value="ECO:0007669"/>
    <property type="project" value="UniProtKB-SubCell"/>
</dbReference>
<keyword evidence="7" id="KW-0406">Ion transport</keyword>
<reference evidence="13 14" key="1">
    <citation type="submission" date="2018-08" db="EMBL/GenBank/DDBJ databases">
        <title>Comparative analysis of Burkholderia isolates from Puerto Rico.</title>
        <authorList>
            <person name="Hall C."/>
            <person name="Sahl J."/>
            <person name="Wagner D."/>
        </authorList>
    </citation>
    <scope>NUCLEOTIDE SEQUENCE [LARGE SCALE GENOMIC DNA]</scope>
    <source>
        <strain evidence="13 14">Bp9001</strain>
    </source>
</reference>
<dbReference type="PRINTS" id="PR00182">
    <property type="entry name" value="ECOLNEIPORIN"/>
</dbReference>
<dbReference type="Proteomes" id="UP000269271">
    <property type="component" value="Unassembled WGS sequence"/>
</dbReference>
<dbReference type="PROSITE" id="PS51257">
    <property type="entry name" value="PROKAR_LIPOPROTEIN"/>
    <property type="match status" value="1"/>
</dbReference>
<evidence type="ECO:0000256" key="6">
    <source>
        <dbReference type="ARBA" id="ARBA00022729"/>
    </source>
</evidence>
<keyword evidence="8" id="KW-0626">Porin</keyword>
<dbReference type="GO" id="GO:0046930">
    <property type="term" value="C:pore complex"/>
    <property type="evidence" value="ECO:0007669"/>
    <property type="project" value="UniProtKB-KW"/>
</dbReference>
<dbReference type="GO" id="GO:0015288">
    <property type="term" value="F:porin activity"/>
    <property type="evidence" value="ECO:0007669"/>
    <property type="project" value="UniProtKB-KW"/>
</dbReference>
<dbReference type="AlphaFoldDB" id="A0A3N8RNQ9"/>
<dbReference type="InterPro" id="IPR050298">
    <property type="entry name" value="Gram-neg_bact_OMP"/>
</dbReference>
<keyword evidence="6 11" id="KW-0732">Signal</keyword>
<evidence type="ECO:0000256" key="11">
    <source>
        <dbReference type="SAM" id="SignalP"/>
    </source>
</evidence>
<keyword evidence="4" id="KW-1134">Transmembrane beta strand</keyword>
<evidence type="ECO:0000256" key="9">
    <source>
        <dbReference type="ARBA" id="ARBA00023136"/>
    </source>
</evidence>
<feature type="signal peptide" evidence="11">
    <location>
        <begin position="1"/>
        <end position="23"/>
    </location>
</feature>
<evidence type="ECO:0000313" key="13">
    <source>
        <dbReference type="EMBL" id="RQT37458.1"/>
    </source>
</evidence>
<evidence type="ECO:0000256" key="3">
    <source>
        <dbReference type="ARBA" id="ARBA00022448"/>
    </source>
</evidence>
<dbReference type="CDD" id="cd00342">
    <property type="entry name" value="gram_neg_porins"/>
    <property type="match status" value="1"/>
</dbReference>
<evidence type="ECO:0000256" key="8">
    <source>
        <dbReference type="ARBA" id="ARBA00023114"/>
    </source>
</evidence>
<dbReference type="Pfam" id="PF13609">
    <property type="entry name" value="Porin_4"/>
    <property type="match status" value="1"/>
</dbReference>
<dbReference type="InterPro" id="IPR001702">
    <property type="entry name" value="Porin_Gram-ve"/>
</dbReference>
<keyword evidence="9" id="KW-0472">Membrane</keyword>
<comment type="subcellular location">
    <subcellularLocation>
        <location evidence="1">Cell outer membrane</location>
        <topology evidence="1">Multi-pass membrane protein</topology>
    </subcellularLocation>
</comment>
<dbReference type="InterPro" id="IPR002299">
    <property type="entry name" value="Porin_Neis"/>
</dbReference>
<name>A0A3N8RNQ9_9BURK</name>
<comment type="caution">
    <text evidence="13">The sequence shown here is derived from an EMBL/GenBank/DDBJ whole genome shotgun (WGS) entry which is preliminary data.</text>
</comment>
<keyword evidence="10" id="KW-0998">Cell outer membrane</keyword>
<dbReference type="Gene3D" id="2.40.160.10">
    <property type="entry name" value="Porin"/>
    <property type="match status" value="1"/>
</dbReference>
<comment type="subunit">
    <text evidence="2">Homotrimer.</text>
</comment>
<evidence type="ECO:0000256" key="1">
    <source>
        <dbReference type="ARBA" id="ARBA00004571"/>
    </source>
</evidence>
<feature type="chain" id="PRO_5018047872" evidence="11">
    <location>
        <begin position="24"/>
        <end position="365"/>
    </location>
</feature>
<sequence>MKLPSTLAACACTALACNTPVFAQSSVTLYGLVDSGLTYVNNAGGKSLVSATSGNEQGSRVGFLGREDIGGGNSIVFKLENGFNIENGALGQGGRMFGRQAWVGVTNRSFGTLSMGRQYNSIQENLQELSIAGSSLVSQYGMHPFDTDALNNTFRTNNTVKYVSPVVSGFRADALYGFSNSSNFGANRSWSVGAQYKAGPVSLGVAYANMNNPGANSAGAVASDNYYTFVSGVNQQQIWGAGAIYDFGPASVGLLYTNTLFKLNSGATRDYTNYETSLRYRPSATTNVTLGETYTSARASSGAPRSAHYWQTSFGVQYYLSKRTDLYANAFYQRSTANTVAAIEGVAASTTRAQLVAVVGVRSKF</sequence>
<accession>A0A3N8RNQ9</accession>
<dbReference type="PANTHER" id="PTHR34501:SF9">
    <property type="entry name" value="MAJOR OUTER MEMBRANE PROTEIN P.IA"/>
    <property type="match status" value="1"/>
</dbReference>
<dbReference type="InterPro" id="IPR023614">
    <property type="entry name" value="Porin_dom_sf"/>
</dbReference>
<dbReference type="SUPFAM" id="SSF56935">
    <property type="entry name" value="Porins"/>
    <property type="match status" value="1"/>
</dbReference>
<evidence type="ECO:0000256" key="7">
    <source>
        <dbReference type="ARBA" id="ARBA00023065"/>
    </source>
</evidence>
<gene>
    <name evidence="13" type="ORF">DF037_01645</name>
</gene>